<dbReference type="Pfam" id="PF00165">
    <property type="entry name" value="HTH_AraC"/>
    <property type="match status" value="1"/>
</dbReference>
<dbReference type="SUPFAM" id="SSF57884">
    <property type="entry name" value="Ada DNA repair protein, N-terminal domain (N-Ada 10)"/>
    <property type="match status" value="1"/>
</dbReference>
<dbReference type="Proteomes" id="UP000002668">
    <property type="component" value="Genome"/>
</dbReference>
<dbReference type="HOGENOM" id="CLU_966669_0_0_1"/>
<dbReference type="InterPro" id="IPR004026">
    <property type="entry name" value="Ada_DNA_repair_Zn-bd"/>
</dbReference>
<dbReference type="VEuPathDB" id="FungiDB:LEMA_P009180.1"/>
<keyword evidence="3" id="KW-0805">Transcription regulation</keyword>
<gene>
    <name evidence="7" type="ORF">LEMA_P009180.1</name>
</gene>
<dbReference type="SUPFAM" id="SSF46689">
    <property type="entry name" value="Homeodomain-like"/>
    <property type="match status" value="1"/>
</dbReference>
<dbReference type="InterPro" id="IPR009057">
    <property type="entry name" value="Homeodomain-like_sf"/>
</dbReference>
<dbReference type="EMBL" id="FP929139">
    <property type="protein sequence ID" value="CBY02131.1"/>
    <property type="molecule type" value="Genomic_DNA"/>
</dbReference>
<dbReference type="InParanoid" id="E5ACC9"/>
<reference evidence="8" key="1">
    <citation type="journal article" date="2011" name="Nat. Commun.">
        <title>Effector diversification within compartments of the Leptosphaeria maculans genome affected by Repeat-Induced Point mutations.</title>
        <authorList>
            <person name="Rouxel T."/>
            <person name="Grandaubert J."/>
            <person name="Hane J.K."/>
            <person name="Hoede C."/>
            <person name="van de Wouw A.P."/>
            <person name="Couloux A."/>
            <person name="Dominguez V."/>
            <person name="Anthouard V."/>
            <person name="Bally P."/>
            <person name="Bourras S."/>
            <person name="Cozijnsen A.J."/>
            <person name="Ciuffetti L.M."/>
            <person name="Degrave A."/>
            <person name="Dilmaghani A."/>
            <person name="Duret L."/>
            <person name="Fudal I."/>
            <person name="Goodwin S.B."/>
            <person name="Gout L."/>
            <person name="Glaser N."/>
            <person name="Linglin J."/>
            <person name="Kema G.H.J."/>
            <person name="Lapalu N."/>
            <person name="Lawrence C.B."/>
            <person name="May K."/>
            <person name="Meyer M."/>
            <person name="Ollivier B."/>
            <person name="Poulain J."/>
            <person name="Schoch C.L."/>
            <person name="Simon A."/>
            <person name="Spatafora J.W."/>
            <person name="Stachowiak A."/>
            <person name="Turgeon B.G."/>
            <person name="Tyler B.M."/>
            <person name="Vincent D."/>
            <person name="Weissenbach J."/>
            <person name="Amselem J."/>
            <person name="Quesneville H."/>
            <person name="Oliver R.P."/>
            <person name="Wincker P."/>
            <person name="Balesdent M.-H."/>
            <person name="Howlett B.J."/>
        </authorList>
    </citation>
    <scope>NUCLEOTIDE SEQUENCE [LARGE SCALE GENOMIC DNA]</scope>
    <source>
        <strain evidence="8">JN3 / isolate v23.1.3 / race Av1-4-5-6-7-8</strain>
    </source>
</reference>
<accession>E5ACC9</accession>
<dbReference type="AlphaFoldDB" id="E5ACC9"/>
<evidence type="ECO:0000256" key="4">
    <source>
        <dbReference type="ARBA" id="ARBA00023159"/>
    </source>
</evidence>
<organism evidence="7 8">
    <name type="scientific">Leptosphaeria maculans (strain JN3 / isolate v23.1.3 / race Av1-4-5-6-7-8)</name>
    <name type="common">Blackleg fungus</name>
    <name type="synonym">Phoma lingam</name>
    <dbReference type="NCBI Taxonomy" id="985895"/>
    <lineage>
        <taxon>Eukaryota</taxon>
        <taxon>Fungi</taxon>
        <taxon>Dikarya</taxon>
        <taxon>Ascomycota</taxon>
        <taxon>Pezizomycotina</taxon>
        <taxon>Dothideomycetes</taxon>
        <taxon>Pleosporomycetidae</taxon>
        <taxon>Pleosporales</taxon>
        <taxon>Pleosporineae</taxon>
        <taxon>Leptosphaeriaceae</taxon>
        <taxon>Plenodomus</taxon>
        <taxon>Plenodomus lingam/Leptosphaeria maculans species complex</taxon>
    </lineage>
</organism>
<proteinExistence type="predicted"/>
<evidence type="ECO:0000313" key="7">
    <source>
        <dbReference type="EMBL" id="CBY02131.1"/>
    </source>
</evidence>
<dbReference type="GO" id="GO:0006281">
    <property type="term" value="P:DNA repair"/>
    <property type="evidence" value="ECO:0007669"/>
    <property type="project" value="InterPro"/>
</dbReference>
<dbReference type="GO" id="GO:0008270">
    <property type="term" value="F:zinc ion binding"/>
    <property type="evidence" value="ECO:0007669"/>
    <property type="project" value="InterPro"/>
</dbReference>
<dbReference type="GO" id="GO:0032259">
    <property type="term" value="P:methylation"/>
    <property type="evidence" value="ECO:0007669"/>
    <property type="project" value="UniProtKB-KW"/>
</dbReference>
<evidence type="ECO:0000256" key="3">
    <source>
        <dbReference type="ARBA" id="ARBA00023015"/>
    </source>
</evidence>
<keyword evidence="4" id="KW-0010">Activator</keyword>
<comment type="cofactor">
    <cofactor evidence="1">
        <name>Zn(2+)</name>
        <dbReference type="ChEBI" id="CHEBI:29105"/>
    </cofactor>
</comment>
<evidence type="ECO:0000256" key="1">
    <source>
        <dbReference type="ARBA" id="ARBA00001947"/>
    </source>
</evidence>
<dbReference type="InterPro" id="IPR018060">
    <property type="entry name" value="HTH_AraC"/>
</dbReference>
<dbReference type="STRING" id="985895.E5ACC9"/>
<dbReference type="PROSITE" id="PS01124">
    <property type="entry name" value="HTH_ARAC_FAMILY_2"/>
    <property type="match status" value="1"/>
</dbReference>
<keyword evidence="8" id="KW-1185">Reference proteome</keyword>
<keyword evidence="5" id="KW-0804">Transcription</keyword>
<evidence type="ECO:0000256" key="2">
    <source>
        <dbReference type="ARBA" id="ARBA00022603"/>
    </source>
</evidence>
<dbReference type="Gene3D" id="3.40.10.10">
    <property type="entry name" value="DNA Methylphosphotriester Repair Domain"/>
    <property type="match status" value="1"/>
</dbReference>
<keyword evidence="2" id="KW-0489">Methyltransferase</keyword>
<protein>
    <recommendedName>
        <fullName evidence="6">HTH araC/xylS-type domain-containing protein</fullName>
    </recommendedName>
</protein>
<dbReference type="GO" id="GO:0003700">
    <property type="term" value="F:DNA-binding transcription factor activity"/>
    <property type="evidence" value="ECO:0007669"/>
    <property type="project" value="InterPro"/>
</dbReference>
<dbReference type="OrthoDB" id="2447880at2759"/>
<feature type="domain" description="HTH araC/xylS-type" evidence="6">
    <location>
        <begin position="71"/>
        <end position="107"/>
    </location>
</feature>
<sequence length="288" mass="32358">MPAIQSLESSSVSSRRWAALRARDPSANSAFFYDVTTTLICYRPTCPARLARRNDLIQAQHFISVAVVEGNDWTVAEIAAKVGLSIGHLHRLFKKYSNTTPRDFAAAQLPVHRAQNESQFISSGSLDNLSMGPEPSVVQSISEPLLWLPWDSWTSDLERLSLLRLGHQILLTQPTPGHGYISTLFLLNDLTERTIIQIHNHFSQQPHIIQLISLTWVLRQCDYQLSAQVLQVISLSKDSFCSSNRPISKLRALKTEIEMNSTYEIPSVTPTIQKPLDTFSVYIKAVMS</sequence>
<evidence type="ECO:0000313" key="8">
    <source>
        <dbReference type="Proteomes" id="UP000002668"/>
    </source>
</evidence>
<dbReference type="Pfam" id="PF02805">
    <property type="entry name" value="Ada_Zn_binding"/>
    <property type="match status" value="1"/>
</dbReference>
<evidence type="ECO:0000256" key="5">
    <source>
        <dbReference type="ARBA" id="ARBA00023163"/>
    </source>
</evidence>
<dbReference type="GO" id="GO:0008168">
    <property type="term" value="F:methyltransferase activity"/>
    <property type="evidence" value="ECO:0007669"/>
    <property type="project" value="UniProtKB-KW"/>
</dbReference>
<name>E5ACC9_LEPMJ</name>
<dbReference type="InterPro" id="IPR035451">
    <property type="entry name" value="Ada-like_dom_sf"/>
</dbReference>
<evidence type="ECO:0000259" key="6">
    <source>
        <dbReference type="PROSITE" id="PS01124"/>
    </source>
</evidence>
<dbReference type="GO" id="GO:0043565">
    <property type="term" value="F:sequence-specific DNA binding"/>
    <property type="evidence" value="ECO:0007669"/>
    <property type="project" value="InterPro"/>
</dbReference>
<dbReference type="Gene3D" id="1.10.10.60">
    <property type="entry name" value="Homeodomain-like"/>
    <property type="match status" value="1"/>
</dbReference>
<keyword evidence="2" id="KW-0808">Transferase</keyword>